<evidence type="ECO:0000313" key="3">
    <source>
        <dbReference type="Proteomes" id="UP000324832"/>
    </source>
</evidence>
<evidence type="ECO:0000256" key="1">
    <source>
        <dbReference type="SAM" id="Phobius"/>
    </source>
</evidence>
<name>A0A5E4QNH9_9NEOP</name>
<feature type="transmembrane region" description="Helical" evidence="1">
    <location>
        <begin position="25"/>
        <end position="45"/>
    </location>
</feature>
<sequence length="239" mass="28052">MPRKYSPADHLGFTLKCCRCIPLKAATVTIALILLLWALMQIHGSSKTMSDLIKNKKSDLYKYSKFAYIVFPCLLLMACVLLLLGVILDHFTLVHTFVWFTFVYNILYICFVVLIFSMRVITTEEVKTLMVFRLLVSCCEQFQNDNLAILKYLRILIYYTLTRILKGLEVYDKRKRFWYVYREKLLFTGDVLKLLSELRNYGCCIYFKSKFSVKMILGLITCGNPNVIKGSKYWYYVTL</sequence>
<keyword evidence="1" id="KW-1133">Transmembrane helix</keyword>
<proteinExistence type="predicted"/>
<feature type="transmembrane region" description="Helical" evidence="1">
    <location>
        <begin position="66"/>
        <end position="88"/>
    </location>
</feature>
<dbReference type="EMBL" id="FZQP02004189">
    <property type="protein sequence ID" value="VVC99496.1"/>
    <property type="molecule type" value="Genomic_DNA"/>
</dbReference>
<protein>
    <submittedName>
        <fullName evidence="2">Uncharacterized protein</fullName>
    </submittedName>
</protein>
<keyword evidence="1" id="KW-0472">Membrane</keyword>
<reference evidence="2 3" key="1">
    <citation type="submission" date="2017-07" db="EMBL/GenBank/DDBJ databases">
        <authorList>
            <person name="Talla V."/>
            <person name="Backstrom N."/>
        </authorList>
    </citation>
    <scope>NUCLEOTIDE SEQUENCE [LARGE SCALE GENOMIC DNA]</scope>
</reference>
<keyword evidence="3" id="KW-1185">Reference proteome</keyword>
<evidence type="ECO:0000313" key="2">
    <source>
        <dbReference type="EMBL" id="VVC99496.1"/>
    </source>
</evidence>
<organism evidence="2 3">
    <name type="scientific">Leptidea sinapis</name>
    <dbReference type="NCBI Taxonomy" id="189913"/>
    <lineage>
        <taxon>Eukaryota</taxon>
        <taxon>Metazoa</taxon>
        <taxon>Ecdysozoa</taxon>
        <taxon>Arthropoda</taxon>
        <taxon>Hexapoda</taxon>
        <taxon>Insecta</taxon>
        <taxon>Pterygota</taxon>
        <taxon>Neoptera</taxon>
        <taxon>Endopterygota</taxon>
        <taxon>Lepidoptera</taxon>
        <taxon>Glossata</taxon>
        <taxon>Ditrysia</taxon>
        <taxon>Papilionoidea</taxon>
        <taxon>Pieridae</taxon>
        <taxon>Dismorphiinae</taxon>
        <taxon>Leptidea</taxon>
    </lineage>
</organism>
<gene>
    <name evidence="2" type="ORF">LSINAPIS_LOCUS10368</name>
</gene>
<dbReference type="Proteomes" id="UP000324832">
    <property type="component" value="Unassembled WGS sequence"/>
</dbReference>
<feature type="transmembrane region" description="Helical" evidence="1">
    <location>
        <begin position="94"/>
        <end position="117"/>
    </location>
</feature>
<accession>A0A5E4QNH9</accession>
<keyword evidence="1" id="KW-0812">Transmembrane</keyword>
<dbReference type="AlphaFoldDB" id="A0A5E4QNH9"/>